<dbReference type="Proteomes" id="UP000326179">
    <property type="component" value="Chromosome"/>
</dbReference>
<feature type="region of interest" description="Disordered" evidence="1">
    <location>
        <begin position="34"/>
        <end position="63"/>
    </location>
</feature>
<proteinExistence type="predicted"/>
<dbReference type="KEGG" id="sfy:GFH48_06515"/>
<keyword evidence="3" id="KW-1185">Reference proteome</keyword>
<dbReference type="AlphaFoldDB" id="A0A5Q0L7T1"/>
<sequence>MGGNARGAARSGAPHAMAVNETVIALTGTQAVSTRPIARTTPAPAPGAPAESTAAAAASAGAGRELPQVPAGFGSVASWTTEVVHPLPGVSRTRPRCVRTRSCGPRRPACRCSWWRSTGARRPPDVLAAKFARYREFFRVQVKDHTLPAGHHQVQGVPLWQTHYSPTGRPGYPPILVVFDPGTRLGEQALKNRMNRVLDLTRDHRTGTYKGFATYGSEQPDGYDEYDDALPILFTTLERIQRSGPLAEVWWRCGHRRWETLTDALDNPRDHRAWRRRDEERRIALEARIAKERAERTAAADWSAPAQEPVPPPPPACDTCGEPLSGMGRNDQSAPPPDGRTCEACRAIRAAGQPTGLFKALFGRPDK</sequence>
<evidence type="ECO:0000313" key="3">
    <source>
        <dbReference type="Proteomes" id="UP000326179"/>
    </source>
</evidence>
<evidence type="ECO:0000313" key="2">
    <source>
        <dbReference type="EMBL" id="QFZ72958.1"/>
    </source>
</evidence>
<dbReference type="EMBL" id="CP045643">
    <property type="protein sequence ID" value="QFZ72958.1"/>
    <property type="molecule type" value="Genomic_DNA"/>
</dbReference>
<reference evidence="2 3" key="1">
    <citation type="submission" date="2019-10" db="EMBL/GenBank/DDBJ databases">
        <title>A novel species.</title>
        <authorList>
            <person name="Gao J."/>
        </authorList>
    </citation>
    <scope>NUCLEOTIDE SEQUENCE [LARGE SCALE GENOMIC DNA]</scope>
    <source>
        <strain evidence="2 3">QMT-28</strain>
    </source>
</reference>
<organism evidence="2 3">
    <name type="scientific">Streptomyces fagopyri</name>
    <dbReference type="NCBI Taxonomy" id="2662397"/>
    <lineage>
        <taxon>Bacteria</taxon>
        <taxon>Bacillati</taxon>
        <taxon>Actinomycetota</taxon>
        <taxon>Actinomycetes</taxon>
        <taxon>Kitasatosporales</taxon>
        <taxon>Streptomycetaceae</taxon>
        <taxon>Streptomyces</taxon>
    </lineage>
</organism>
<accession>A0A5Q0L7T1</accession>
<dbReference type="RefSeq" id="WP_153287324.1">
    <property type="nucleotide sequence ID" value="NZ_CP045643.1"/>
</dbReference>
<protein>
    <submittedName>
        <fullName evidence="2">Uncharacterized protein</fullName>
    </submittedName>
</protein>
<name>A0A5Q0L7T1_9ACTN</name>
<feature type="region of interest" description="Disordered" evidence="1">
    <location>
        <begin position="296"/>
        <end position="341"/>
    </location>
</feature>
<gene>
    <name evidence="2" type="ORF">GFH48_06515</name>
</gene>
<evidence type="ECO:0000256" key="1">
    <source>
        <dbReference type="SAM" id="MobiDB-lite"/>
    </source>
</evidence>